<gene>
    <name evidence="3" type="ORF">HII31_12569</name>
</gene>
<dbReference type="Gene3D" id="1.10.8.20">
    <property type="entry name" value="N-terminal domain of phosphatidylinositol transfer protein sec14p"/>
    <property type="match status" value="1"/>
</dbReference>
<dbReference type="Pfam" id="PF03765">
    <property type="entry name" value="CRAL_TRIO_N"/>
    <property type="match status" value="1"/>
</dbReference>
<dbReference type="InterPro" id="IPR011074">
    <property type="entry name" value="CRAL/TRIO_N_dom"/>
</dbReference>
<sequence>MSRPDGAELKRVNSYQWPAGHVNHLSEGQTGALQKFKALCQQKGYYEPGDEKTPASHDDETLLRYLRARKFIPQDAFKQFKDTEDWRQQNQLDTLYETIDIEEYEATRRLYPQWTGRRDNRGIPFYVFEVGQVNYKDVVAYQDDSDRKKDKNSKVDVKSKVPRKMLRLFALYENLCRFVLPLCSAVPNRPSPETPVSQSSNIVDLSKVGIKTFWNLRAHLQDSSALATAHYPETLDHIFVVGAPSFFPTIWNWAKAWFDPITVQKISILSDKNMLSELQKYVDIDNIPKKYGGNLDWKFGDMPVLEPNLANALRWKEDVRDANGNRTLPIGPIKWQYDDDGDLVAIAIGSEKGSPRNKVLAGLHPEEGVTRLALSPGRQTTPHQALFATASRTGAETLHQSTTKAPENDATLPNANGSIHPISTTSPTTMAAETPKSPSDPLLDTGKNPNASSPDTSRAGTYTVPYRDPVNEIQSPPEHANRQGTSSSKFAQQDLTHASGQLEEGTPHVRSDGQGNDVSVMEPRTVGQAPKETPLHREEEHAPTVVEQAQEYAAQAQAVVTSGVATVASAVGLGGTAAKVEEKQEKVKAEDPRVDQLEPHQVEEFMRAQSKSQPEKVQSQYAMSVVGEESALGA</sequence>
<dbReference type="Pfam" id="PF00650">
    <property type="entry name" value="CRAL_TRIO"/>
    <property type="match status" value="1"/>
</dbReference>
<dbReference type="PANTHER" id="PTHR45657">
    <property type="entry name" value="CRAL-TRIO DOMAIN-CONTAINING PROTEIN YKL091C-RELATED"/>
    <property type="match status" value="1"/>
</dbReference>
<feature type="compositionally biased region" description="Low complexity" evidence="1">
    <location>
        <begin position="418"/>
        <end position="429"/>
    </location>
</feature>
<dbReference type="InterPro" id="IPR036865">
    <property type="entry name" value="CRAL-TRIO_dom_sf"/>
</dbReference>
<evidence type="ECO:0000313" key="4">
    <source>
        <dbReference type="Proteomes" id="UP000660729"/>
    </source>
</evidence>
<feature type="region of interest" description="Disordered" evidence="1">
    <location>
        <begin position="394"/>
        <end position="543"/>
    </location>
</feature>
<reference evidence="3" key="1">
    <citation type="submission" date="2020-04" db="EMBL/GenBank/DDBJ databases">
        <title>Draft genome resource of the tomato pathogen Pseudocercospora fuligena.</title>
        <authorList>
            <person name="Zaccaron A."/>
        </authorList>
    </citation>
    <scope>NUCLEOTIDE SEQUENCE</scope>
    <source>
        <strain evidence="3">PF001</strain>
    </source>
</reference>
<dbReference type="SUPFAM" id="SSF52087">
    <property type="entry name" value="CRAL/TRIO domain"/>
    <property type="match status" value="1"/>
</dbReference>
<dbReference type="InterPro" id="IPR051026">
    <property type="entry name" value="PI/PC_transfer"/>
</dbReference>
<dbReference type="SMART" id="SM00516">
    <property type="entry name" value="SEC14"/>
    <property type="match status" value="1"/>
</dbReference>
<evidence type="ECO:0000259" key="2">
    <source>
        <dbReference type="PROSITE" id="PS50191"/>
    </source>
</evidence>
<dbReference type="InterPro" id="IPR036273">
    <property type="entry name" value="CRAL/TRIO_N_dom_sf"/>
</dbReference>
<dbReference type="CDD" id="cd00170">
    <property type="entry name" value="SEC14"/>
    <property type="match status" value="1"/>
</dbReference>
<name>A0A8H6R7T9_9PEZI</name>
<dbReference type="Proteomes" id="UP000660729">
    <property type="component" value="Unassembled WGS sequence"/>
</dbReference>
<dbReference type="InterPro" id="IPR001251">
    <property type="entry name" value="CRAL-TRIO_dom"/>
</dbReference>
<feature type="domain" description="CRAL-TRIO" evidence="2">
    <location>
        <begin position="103"/>
        <end position="299"/>
    </location>
</feature>
<dbReference type="EMBL" id="JABCIY010000268">
    <property type="protein sequence ID" value="KAF7186108.1"/>
    <property type="molecule type" value="Genomic_DNA"/>
</dbReference>
<accession>A0A8H6R7T9</accession>
<dbReference type="SUPFAM" id="SSF46938">
    <property type="entry name" value="CRAL/TRIO N-terminal domain"/>
    <property type="match status" value="1"/>
</dbReference>
<dbReference type="PANTHER" id="PTHR45657:SF3">
    <property type="entry name" value="TRANSPORTER, PUTATIVE (AFU_ORTHOLOGUE AFUA_5G09260)-RELATED"/>
    <property type="match status" value="1"/>
</dbReference>
<dbReference type="OrthoDB" id="30289at2759"/>
<feature type="compositionally biased region" description="Polar residues" evidence="1">
    <location>
        <begin position="447"/>
        <end position="460"/>
    </location>
</feature>
<feature type="compositionally biased region" description="Polar residues" evidence="1">
    <location>
        <begin position="482"/>
        <end position="499"/>
    </location>
</feature>
<evidence type="ECO:0000256" key="1">
    <source>
        <dbReference type="SAM" id="MobiDB-lite"/>
    </source>
</evidence>
<feature type="compositionally biased region" description="Polar residues" evidence="1">
    <location>
        <begin position="394"/>
        <end position="417"/>
    </location>
</feature>
<dbReference type="Gene3D" id="3.40.525.10">
    <property type="entry name" value="CRAL-TRIO lipid binding domain"/>
    <property type="match status" value="1"/>
</dbReference>
<dbReference type="PROSITE" id="PS50191">
    <property type="entry name" value="CRAL_TRIO"/>
    <property type="match status" value="1"/>
</dbReference>
<dbReference type="SMART" id="SM01100">
    <property type="entry name" value="CRAL_TRIO_N"/>
    <property type="match status" value="1"/>
</dbReference>
<protein>
    <submittedName>
        <fullName evidence="3">Sec14 cytosolic factor</fullName>
    </submittedName>
</protein>
<evidence type="ECO:0000313" key="3">
    <source>
        <dbReference type="EMBL" id="KAF7186108.1"/>
    </source>
</evidence>
<dbReference type="AlphaFoldDB" id="A0A8H6R7T9"/>
<organism evidence="3 4">
    <name type="scientific">Pseudocercospora fuligena</name>
    <dbReference type="NCBI Taxonomy" id="685502"/>
    <lineage>
        <taxon>Eukaryota</taxon>
        <taxon>Fungi</taxon>
        <taxon>Dikarya</taxon>
        <taxon>Ascomycota</taxon>
        <taxon>Pezizomycotina</taxon>
        <taxon>Dothideomycetes</taxon>
        <taxon>Dothideomycetidae</taxon>
        <taxon>Mycosphaerellales</taxon>
        <taxon>Mycosphaerellaceae</taxon>
        <taxon>Pseudocercospora</taxon>
    </lineage>
</organism>
<feature type="compositionally biased region" description="Basic and acidic residues" evidence="1">
    <location>
        <begin position="533"/>
        <end position="542"/>
    </location>
</feature>
<comment type="caution">
    <text evidence="3">The sequence shown here is derived from an EMBL/GenBank/DDBJ whole genome shotgun (WGS) entry which is preliminary data.</text>
</comment>
<proteinExistence type="predicted"/>
<keyword evidence="4" id="KW-1185">Reference proteome</keyword>